<feature type="non-terminal residue" evidence="11">
    <location>
        <position position="1"/>
    </location>
</feature>
<keyword evidence="4 8" id="KW-0472">Membrane</keyword>
<dbReference type="FunFam" id="4.10.70.10:FF:000001">
    <property type="entry name" value="Disintegrin and metalloproteinase domain-containing protein 22"/>
    <property type="match status" value="1"/>
</dbReference>
<feature type="transmembrane region" description="Helical" evidence="8">
    <location>
        <begin position="307"/>
        <end position="326"/>
    </location>
</feature>
<sequence>IPGIKFSKCSQTQYQQYLKDQKPACILNNPLPTYFTDYSFCGNKKVDEGEECDCGPVQECTNPCCDAHRCVLKPGFTCVEGECCESCQIKTKGALCRLAKNECDFPEVCTGYSPKCPKDKFQANGFPCKNGEGYCFMGQCPTLDGQCSELFTDGAQDSHSLCYKMNKKGNRFGYCKKRGNTFVPCEEKDLKCGKIFCTGGQRSLPLGEDKTFNFKKQKQNVTIKCKAMFLYNNSRDIGLVNSGTKCGEGMVCSNGECVKIEKAYSSTSCSSQCDDNAVDDHEQGCQCEDGLIIAGWGETLNLTSVSIMAVVLVMVIIGVGLVVLLVRYQKCIKIKQVQNSPREMQGVENKVYLPDEHHTRSESVLTDIHPLQRSTLAMTTEHQNLDVLKLESYLLKRENCSQKEHKVAT</sequence>
<dbReference type="GO" id="GO:0005886">
    <property type="term" value="C:plasma membrane"/>
    <property type="evidence" value="ECO:0007669"/>
    <property type="project" value="TreeGrafter"/>
</dbReference>
<dbReference type="InterPro" id="IPR018358">
    <property type="entry name" value="Disintegrin_CS"/>
</dbReference>
<dbReference type="SMART" id="SM00050">
    <property type="entry name" value="DISIN"/>
    <property type="match status" value="1"/>
</dbReference>
<evidence type="ECO:0000256" key="8">
    <source>
        <dbReference type="SAM" id="Phobius"/>
    </source>
</evidence>
<dbReference type="InterPro" id="IPR006586">
    <property type="entry name" value="ADAM_Cys-rich"/>
</dbReference>
<evidence type="ECO:0000259" key="9">
    <source>
        <dbReference type="PROSITE" id="PS50214"/>
    </source>
</evidence>
<dbReference type="SUPFAM" id="SSF57552">
    <property type="entry name" value="Blood coagulation inhibitor (disintegrin)"/>
    <property type="match status" value="1"/>
</dbReference>
<comment type="caution">
    <text evidence="11">The sequence shown here is derived from an EMBL/GenBank/DDBJ whole genome shotgun (WGS) entry which is preliminary data.</text>
</comment>
<feature type="domain" description="Disintegrin" evidence="9">
    <location>
        <begin position="38"/>
        <end position="124"/>
    </location>
</feature>
<name>A0A1A6G0T5_NEOLE</name>
<evidence type="ECO:0000256" key="5">
    <source>
        <dbReference type="ARBA" id="ARBA00023157"/>
    </source>
</evidence>
<dbReference type="SMART" id="SM00608">
    <property type="entry name" value="ACR"/>
    <property type="match status" value="1"/>
</dbReference>
<evidence type="ECO:0000256" key="4">
    <source>
        <dbReference type="ARBA" id="ARBA00023136"/>
    </source>
</evidence>
<comment type="caution">
    <text evidence="7">Lacks conserved residue(s) required for the propagation of feature annotation.</text>
</comment>
<evidence type="ECO:0008006" key="13">
    <source>
        <dbReference type="Google" id="ProtNLM"/>
    </source>
</evidence>
<dbReference type="PROSITE" id="PS50214">
    <property type="entry name" value="DISINTEGRIN_2"/>
    <property type="match status" value="1"/>
</dbReference>
<keyword evidence="2 8" id="KW-0812">Transmembrane</keyword>
<keyword evidence="3 8" id="KW-1133">Transmembrane helix</keyword>
<evidence type="ECO:0000313" key="11">
    <source>
        <dbReference type="EMBL" id="OBS59012.1"/>
    </source>
</evidence>
<dbReference type="InterPro" id="IPR001590">
    <property type="entry name" value="Peptidase_M12B"/>
</dbReference>
<feature type="domain" description="Peptidase M12B" evidence="10">
    <location>
        <begin position="1"/>
        <end position="30"/>
    </location>
</feature>
<dbReference type="GO" id="GO:0004222">
    <property type="term" value="F:metalloendopeptidase activity"/>
    <property type="evidence" value="ECO:0007669"/>
    <property type="project" value="InterPro"/>
</dbReference>
<evidence type="ECO:0000256" key="2">
    <source>
        <dbReference type="ARBA" id="ARBA00022692"/>
    </source>
</evidence>
<dbReference type="Pfam" id="PF08516">
    <property type="entry name" value="ADAM_CR"/>
    <property type="match status" value="1"/>
</dbReference>
<dbReference type="Pfam" id="PF01421">
    <property type="entry name" value="Reprolysin"/>
    <property type="match status" value="1"/>
</dbReference>
<keyword evidence="12" id="KW-1185">Reference proteome</keyword>
<evidence type="ECO:0000313" key="12">
    <source>
        <dbReference type="Proteomes" id="UP000092124"/>
    </source>
</evidence>
<comment type="subcellular location">
    <subcellularLocation>
        <location evidence="1">Membrane</location>
        <topology evidence="1">Single-pass membrane protein</topology>
    </subcellularLocation>
</comment>
<dbReference type="STRING" id="56216.A0A1A6G0T5"/>
<dbReference type="EMBL" id="LZPO01109245">
    <property type="protein sequence ID" value="OBS59012.1"/>
    <property type="molecule type" value="Genomic_DNA"/>
</dbReference>
<evidence type="ECO:0000256" key="1">
    <source>
        <dbReference type="ARBA" id="ARBA00004167"/>
    </source>
</evidence>
<dbReference type="Proteomes" id="UP000092124">
    <property type="component" value="Unassembled WGS sequence"/>
</dbReference>
<dbReference type="PROSITE" id="PS50215">
    <property type="entry name" value="ADAM_MEPRO"/>
    <property type="match status" value="1"/>
</dbReference>
<dbReference type="AlphaFoldDB" id="A0A1A6G0T5"/>
<dbReference type="OrthoDB" id="5951731at2759"/>
<keyword evidence="5 6" id="KW-1015">Disulfide bond</keyword>
<organism evidence="11 12">
    <name type="scientific">Neotoma lepida</name>
    <name type="common">Desert woodrat</name>
    <dbReference type="NCBI Taxonomy" id="56216"/>
    <lineage>
        <taxon>Eukaryota</taxon>
        <taxon>Metazoa</taxon>
        <taxon>Chordata</taxon>
        <taxon>Craniata</taxon>
        <taxon>Vertebrata</taxon>
        <taxon>Euteleostomi</taxon>
        <taxon>Mammalia</taxon>
        <taxon>Eutheria</taxon>
        <taxon>Euarchontoglires</taxon>
        <taxon>Glires</taxon>
        <taxon>Rodentia</taxon>
        <taxon>Myomorpha</taxon>
        <taxon>Muroidea</taxon>
        <taxon>Cricetidae</taxon>
        <taxon>Neotominae</taxon>
        <taxon>Neotoma</taxon>
    </lineage>
</organism>
<feature type="non-terminal residue" evidence="11">
    <location>
        <position position="409"/>
    </location>
</feature>
<feature type="disulfide bond" evidence="6">
    <location>
        <begin position="96"/>
        <end position="116"/>
    </location>
</feature>
<protein>
    <recommendedName>
        <fullName evidence="13">Disintegrin domain-containing protein</fullName>
    </recommendedName>
</protein>
<dbReference type="PRINTS" id="PR00289">
    <property type="entry name" value="DISINTEGRIN"/>
</dbReference>
<dbReference type="Pfam" id="PF00200">
    <property type="entry name" value="Disintegrin"/>
    <property type="match status" value="1"/>
</dbReference>
<dbReference type="PANTHER" id="PTHR11905:SF21">
    <property type="entry name" value="DISINTEGRIN AND METALLOPROTEINASE DOMAIN-CONTAINING PROTEIN 7"/>
    <property type="match status" value="1"/>
</dbReference>
<dbReference type="InterPro" id="IPR036436">
    <property type="entry name" value="Disintegrin_dom_sf"/>
</dbReference>
<dbReference type="PANTHER" id="PTHR11905">
    <property type="entry name" value="ADAM A DISINTEGRIN AND METALLOPROTEASE DOMAIN"/>
    <property type="match status" value="1"/>
</dbReference>
<evidence type="ECO:0000256" key="7">
    <source>
        <dbReference type="PROSITE-ProRule" id="PRU00276"/>
    </source>
</evidence>
<proteinExistence type="predicted"/>
<dbReference type="Gene3D" id="4.10.70.10">
    <property type="entry name" value="Disintegrin domain"/>
    <property type="match status" value="1"/>
</dbReference>
<gene>
    <name evidence="11" type="ORF">A6R68_09863</name>
</gene>
<dbReference type="PROSITE" id="PS00427">
    <property type="entry name" value="DISINTEGRIN_1"/>
    <property type="match status" value="1"/>
</dbReference>
<dbReference type="InterPro" id="IPR001762">
    <property type="entry name" value="Disintegrin_dom"/>
</dbReference>
<evidence type="ECO:0000259" key="10">
    <source>
        <dbReference type="PROSITE" id="PS50215"/>
    </source>
</evidence>
<reference evidence="11 12" key="1">
    <citation type="submission" date="2016-06" db="EMBL/GenBank/DDBJ databases">
        <title>The Draft Genome Sequence and Annotation of the Desert Woodrat Neotoma lepida.</title>
        <authorList>
            <person name="Campbell M."/>
            <person name="Oakeson K.F."/>
            <person name="Yandell M."/>
            <person name="Halpert J.R."/>
            <person name="Dearing D."/>
        </authorList>
    </citation>
    <scope>NUCLEOTIDE SEQUENCE [LARGE SCALE GENOMIC DNA]</scope>
    <source>
        <strain evidence="11">417</strain>
        <tissue evidence="11">Liver</tissue>
    </source>
</reference>
<evidence type="ECO:0000256" key="3">
    <source>
        <dbReference type="ARBA" id="ARBA00022989"/>
    </source>
</evidence>
<accession>A0A1A6G0T5</accession>
<evidence type="ECO:0000256" key="6">
    <source>
        <dbReference type="PROSITE-ProRule" id="PRU00068"/>
    </source>
</evidence>
<dbReference type="GO" id="GO:0006508">
    <property type="term" value="P:proteolysis"/>
    <property type="evidence" value="ECO:0007669"/>
    <property type="project" value="InterPro"/>
</dbReference>